<comment type="caution">
    <text evidence="2">The sequence shown here is derived from an EMBL/GenBank/DDBJ whole genome shotgun (WGS) entry which is preliminary data.</text>
</comment>
<feature type="transmembrane region" description="Helical" evidence="1">
    <location>
        <begin position="668"/>
        <end position="692"/>
    </location>
</feature>
<gene>
    <name evidence="2" type="ORF">PCL_07091</name>
</gene>
<organism evidence="2 3">
    <name type="scientific">Purpureocillium lilacinum</name>
    <name type="common">Paecilomyces lilacinus</name>
    <dbReference type="NCBI Taxonomy" id="33203"/>
    <lineage>
        <taxon>Eukaryota</taxon>
        <taxon>Fungi</taxon>
        <taxon>Dikarya</taxon>
        <taxon>Ascomycota</taxon>
        <taxon>Pezizomycotina</taxon>
        <taxon>Sordariomycetes</taxon>
        <taxon>Hypocreomycetidae</taxon>
        <taxon>Hypocreales</taxon>
        <taxon>Ophiocordycipitaceae</taxon>
        <taxon>Purpureocillium</taxon>
    </lineage>
</organism>
<evidence type="ECO:0000256" key="1">
    <source>
        <dbReference type="SAM" id="Phobius"/>
    </source>
</evidence>
<proteinExistence type="predicted"/>
<keyword evidence="1" id="KW-0472">Membrane</keyword>
<accession>A0A2U3DTB4</accession>
<name>A0A2U3DTB4_PURLI</name>
<sequence length="778" mass="85971">MVSVLWHCIGCPNSFVSDRSVIARQLHSTAWPTLLRADSVAGKHVHWGVSLVAYMNVAVAVLALVSGVVTPLGLSDEVGRVYNQTVRFEYVPDLSGFGNGTMHRPDMPLSRDCGIETRFCPGAAVPGSVDHQGSYNNSANSSLTATTRIPKNITAIFTSATQNSSVASILDIQYRSWVPYVNKYYDNHKPYPKGQFRHIDLLLSRDSIVTVEGAIADMASGGIGFRNHTAPVGLPLGAEWDEDILWLEPDIQCADTNLSVELTIGDKQSRYERIQSISLVDDGGLANLRKGSPFDSWPMPNYSAPDIESRAALAAWASNFLTALVLNITDMRTARNGIKSDLGRRFNMTSPKRQGTRWDSLGVETDYLKGYWLGITEDYFMNGTHLQKDSGNLTWLDPPEHHPYEYASALFRKLQRMCSGLEHEDQNNTDHNMECGYFYSAPSRIDGGSKDTMEAGSKWKVRLYTCVGANKASIKTASFSLNGTATLESITVQRVTQKRYAAESGYPLWAFEDWWYPSSEGAITGPLWGIVDGTYAGTPGYNFSRAPHLYVPFGRNTFGWSGSDGLDILAGVSLPENILSAVMNTIFHPVSDFDDKLPRYAGTDNLLLRKRWDNLSQTAAGAANILRLVWTDNMASAVVGTKLPQSSFADGSWKVTVYTRIISYDIRYAIPAFLLLAIWVTLVLGSFIMAAIDQRLPWHLKSLLNDTSLGRIAVAGVHPEGKFMLRESTRKWLDEFGHFQLAIGEPLDKDSDVDKLPSQDVQLRRNSATAAGQLLESQ</sequence>
<evidence type="ECO:0000313" key="2">
    <source>
        <dbReference type="EMBL" id="PWI65490.1"/>
    </source>
</evidence>
<keyword evidence="1" id="KW-0812">Transmembrane</keyword>
<dbReference type="EMBL" id="LCWV01000033">
    <property type="protein sequence ID" value="PWI65490.1"/>
    <property type="molecule type" value="Genomic_DNA"/>
</dbReference>
<evidence type="ECO:0000313" key="3">
    <source>
        <dbReference type="Proteomes" id="UP000245956"/>
    </source>
</evidence>
<dbReference type="AlphaFoldDB" id="A0A2U3DTB4"/>
<keyword evidence="1" id="KW-1133">Transmembrane helix</keyword>
<protein>
    <submittedName>
        <fullName evidence="2">Uncharacterized protein</fullName>
    </submittedName>
</protein>
<reference evidence="2 3" key="1">
    <citation type="journal article" date="2016" name="Front. Microbiol.">
        <title>Genome and transcriptome sequences reveal the specific parasitism of the nematophagous Purpureocillium lilacinum 36-1.</title>
        <authorList>
            <person name="Xie J."/>
            <person name="Li S."/>
            <person name="Mo C."/>
            <person name="Xiao X."/>
            <person name="Peng D."/>
            <person name="Wang G."/>
            <person name="Xiao Y."/>
        </authorList>
    </citation>
    <scope>NUCLEOTIDE SEQUENCE [LARGE SCALE GENOMIC DNA]</scope>
    <source>
        <strain evidence="2 3">36-1</strain>
    </source>
</reference>
<dbReference type="Proteomes" id="UP000245956">
    <property type="component" value="Unassembled WGS sequence"/>
</dbReference>